<organism evidence="3 4">
    <name type="scientific">Bifidobacterium adolescentis</name>
    <dbReference type="NCBI Taxonomy" id="1680"/>
    <lineage>
        <taxon>Bacteria</taxon>
        <taxon>Bacillati</taxon>
        <taxon>Actinomycetota</taxon>
        <taxon>Actinomycetes</taxon>
        <taxon>Bifidobacteriales</taxon>
        <taxon>Bifidobacteriaceae</taxon>
        <taxon>Bifidobacterium</taxon>
    </lineage>
</organism>
<accession>A0A412K7S9</accession>
<name>A0A412K7S9_BIFAD</name>
<feature type="region of interest" description="Disordered" evidence="1">
    <location>
        <begin position="1"/>
        <end position="25"/>
    </location>
</feature>
<dbReference type="Proteomes" id="UP000285462">
    <property type="component" value="Unassembled WGS sequence"/>
</dbReference>
<dbReference type="EMBL" id="QRVT01000004">
    <property type="protein sequence ID" value="RGS64502.1"/>
    <property type="molecule type" value="Genomic_DNA"/>
</dbReference>
<proteinExistence type="predicted"/>
<feature type="compositionally biased region" description="Basic and acidic residues" evidence="1">
    <location>
        <begin position="81"/>
        <end position="91"/>
    </location>
</feature>
<comment type="caution">
    <text evidence="3">The sequence shown here is derived from an EMBL/GenBank/DDBJ whole genome shotgun (WGS) entry which is preliminary data.</text>
</comment>
<feature type="transmembrane region" description="Helical" evidence="2">
    <location>
        <begin position="27"/>
        <end position="49"/>
    </location>
</feature>
<feature type="region of interest" description="Disordered" evidence="1">
    <location>
        <begin position="55"/>
        <end position="127"/>
    </location>
</feature>
<evidence type="ECO:0000313" key="4">
    <source>
        <dbReference type="Proteomes" id="UP000285462"/>
    </source>
</evidence>
<protein>
    <submittedName>
        <fullName evidence="3">Uncharacterized protein</fullName>
    </submittedName>
</protein>
<evidence type="ECO:0000313" key="3">
    <source>
        <dbReference type="EMBL" id="RGS64502.1"/>
    </source>
</evidence>
<evidence type="ECO:0000256" key="1">
    <source>
        <dbReference type="SAM" id="MobiDB-lite"/>
    </source>
</evidence>
<reference evidence="3 4" key="1">
    <citation type="submission" date="2018-08" db="EMBL/GenBank/DDBJ databases">
        <title>A genome reference for cultivated species of the human gut microbiota.</title>
        <authorList>
            <person name="Zou Y."/>
            <person name="Xue W."/>
            <person name="Luo G."/>
        </authorList>
    </citation>
    <scope>NUCLEOTIDE SEQUENCE [LARGE SCALE GENOMIC DNA]</scope>
    <source>
        <strain evidence="3 4">AF21-27</strain>
    </source>
</reference>
<gene>
    <name evidence="3" type="ORF">DWX79_07800</name>
</gene>
<keyword evidence="2" id="KW-1133">Transmembrane helix</keyword>
<feature type="compositionally biased region" description="Basic residues" evidence="1">
    <location>
        <begin position="92"/>
        <end position="106"/>
    </location>
</feature>
<keyword evidence="2" id="KW-0472">Membrane</keyword>
<keyword evidence="2" id="KW-0812">Transmembrane</keyword>
<dbReference type="AlphaFoldDB" id="A0A412K7S9"/>
<evidence type="ECO:0000256" key="2">
    <source>
        <dbReference type="SAM" id="Phobius"/>
    </source>
</evidence>
<sequence>MLRGPQGASARSGEERKDPMKKRQVRATAAIAATATAAIATIALAAMAITMNGNTREMAQPTDEQSDSSNETLTVSPADRTLFDRDLERSQNRRRNHCRDHQHNRQRSASSGGRNGDDTVQPCADKY</sequence>